<keyword evidence="3" id="KW-1185">Reference proteome</keyword>
<organism evidence="2 3">
    <name type="scientific">Nocardia sputorum</name>
    <dbReference type="NCBI Taxonomy" id="2984338"/>
    <lineage>
        <taxon>Bacteria</taxon>
        <taxon>Bacillati</taxon>
        <taxon>Actinomycetota</taxon>
        <taxon>Actinomycetes</taxon>
        <taxon>Mycobacteriales</taxon>
        <taxon>Nocardiaceae</taxon>
        <taxon>Nocardia</taxon>
    </lineage>
</organism>
<evidence type="ECO:0000313" key="3">
    <source>
        <dbReference type="Proteomes" id="UP001317870"/>
    </source>
</evidence>
<dbReference type="EMBL" id="AP026978">
    <property type="protein sequence ID" value="BDU02024.1"/>
    <property type="molecule type" value="Genomic_DNA"/>
</dbReference>
<protein>
    <submittedName>
        <fullName evidence="2">DUF397 domain-containing protein</fullName>
    </submittedName>
</protein>
<proteinExistence type="predicted"/>
<evidence type="ECO:0000259" key="1">
    <source>
        <dbReference type="Pfam" id="PF04149"/>
    </source>
</evidence>
<evidence type="ECO:0000313" key="2">
    <source>
        <dbReference type="EMBL" id="BDU02024.1"/>
    </source>
</evidence>
<dbReference type="Proteomes" id="UP001317870">
    <property type="component" value="Chromosome"/>
</dbReference>
<reference evidence="2 3" key="1">
    <citation type="submission" date="2022-11" db="EMBL/GenBank/DDBJ databases">
        <title>Genome Sequencing of Nocardia sp. ON39_IFM12276 and assembly.</title>
        <authorList>
            <person name="Shimojima M."/>
            <person name="Toyokawa M."/>
            <person name="Uesaka K."/>
        </authorList>
    </citation>
    <scope>NUCLEOTIDE SEQUENCE [LARGE SCALE GENOMIC DNA]</scope>
    <source>
        <strain evidence="2 3">IFM 12276</strain>
    </source>
</reference>
<feature type="domain" description="DUF397" evidence="1">
    <location>
        <begin position="8"/>
        <end position="60"/>
    </location>
</feature>
<dbReference type="RefSeq" id="WP_281875111.1">
    <property type="nucleotide sequence ID" value="NZ_AP026978.1"/>
</dbReference>
<dbReference type="Pfam" id="PF04149">
    <property type="entry name" value="DUF397"/>
    <property type="match status" value="1"/>
</dbReference>
<accession>A0ABM8D3P6</accession>
<sequence length="68" mass="7188">MEADLSDARWYKSSHSGGGNDCVEVAHLDGEMTGVRDSKNPTCAALVCTPGQWDAFTAVVADGAFDRP</sequence>
<gene>
    <name evidence="2" type="ORF">IFM12276_50520</name>
</gene>
<dbReference type="InterPro" id="IPR007278">
    <property type="entry name" value="DUF397"/>
</dbReference>
<name>A0ABM8D3P6_9NOCA</name>